<organism evidence="2">
    <name type="scientific">Lygus hesperus</name>
    <name type="common">Western plant bug</name>
    <dbReference type="NCBI Taxonomy" id="30085"/>
    <lineage>
        <taxon>Eukaryota</taxon>
        <taxon>Metazoa</taxon>
        <taxon>Ecdysozoa</taxon>
        <taxon>Arthropoda</taxon>
        <taxon>Hexapoda</taxon>
        <taxon>Insecta</taxon>
        <taxon>Pterygota</taxon>
        <taxon>Neoptera</taxon>
        <taxon>Paraneoptera</taxon>
        <taxon>Hemiptera</taxon>
        <taxon>Heteroptera</taxon>
        <taxon>Panheteroptera</taxon>
        <taxon>Cimicomorpha</taxon>
        <taxon>Miridae</taxon>
        <taxon>Mirini</taxon>
        <taxon>Lygus</taxon>
    </lineage>
</organism>
<feature type="compositionally biased region" description="Basic residues" evidence="1">
    <location>
        <begin position="66"/>
        <end position="81"/>
    </location>
</feature>
<gene>
    <name evidence="2" type="ORF">CM83_14296</name>
</gene>
<sequence>MLMGSKNSKKQKPAEEVAEQDNKSNRGSQCNDVDQNNTLNQGSPRGDATETLDEEIQCCQPKKSLFSKRKSTIPRRSRSRHGSLEKDEQLEEIKCMLKTLLQEKNEDEEDETEYLGRRSTMRKPSQYKPMSRRRHCSFIADECRKCSQKICLRCRMTLDSCCCGIPNFLFCKDCEGKTRAPDCSMKDPFACRKCDQKICLVCKEPLECCPCPKPNFLFCRMCDARMRTRCCIPAD</sequence>
<keyword evidence="2" id="KW-0418">Kinase</keyword>
<dbReference type="GO" id="GO:0016301">
    <property type="term" value="F:kinase activity"/>
    <property type="evidence" value="ECO:0007669"/>
    <property type="project" value="UniProtKB-KW"/>
</dbReference>
<dbReference type="EMBL" id="GBRD01011963">
    <property type="protein sequence ID" value="JAG53861.1"/>
    <property type="molecule type" value="Transcribed_RNA"/>
</dbReference>
<dbReference type="AlphaFoldDB" id="A0A0A9YUN0"/>
<reference evidence="2" key="2">
    <citation type="submission" date="2014-07" db="EMBL/GenBank/DDBJ databases">
        <authorList>
            <person name="Hull J."/>
        </authorList>
    </citation>
    <scope>NUCLEOTIDE SEQUENCE</scope>
</reference>
<evidence type="ECO:0000256" key="1">
    <source>
        <dbReference type="SAM" id="MobiDB-lite"/>
    </source>
</evidence>
<name>A0A0A9YUN0_LYGHE</name>
<keyword evidence="2" id="KW-0808">Transferase</keyword>
<dbReference type="EMBL" id="GBHO01010329">
    <property type="protein sequence ID" value="JAG33275.1"/>
    <property type="molecule type" value="Transcribed_RNA"/>
</dbReference>
<feature type="region of interest" description="Disordered" evidence="1">
    <location>
        <begin position="66"/>
        <end position="85"/>
    </location>
</feature>
<protein>
    <submittedName>
        <fullName evidence="2">Putative serine/threonine-protein kinase DDB_G0278665</fullName>
    </submittedName>
</protein>
<reference evidence="3" key="3">
    <citation type="submission" date="2014-09" db="EMBL/GenBank/DDBJ databases">
        <authorList>
            <person name="Magalhaes I.L.F."/>
            <person name="Oliveira U."/>
            <person name="Santos F.R."/>
            <person name="Vidigal T.H.D.A."/>
            <person name="Brescovit A.D."/>
            <person name="Santos A.J."/>
        </authorList>
    </citation>
    <scope>NUCLEOTIDE SEQUENCE</scope>
</reference>
<feature type="compositionally biased region" description="Polar residues" evidence="1">
    <location>
        <begin position="25"/>
        <end position="43"/>
    </location>
</feature>
<evidence type="ECO:0000313" key="2">
    <source>
        <dbReference type="EMBL" id="JAG33275.1"/>
    </source>
</evidence>
<accession>A0A0A9YUN0</accession>
<feature type="compositionally biased region" description="Basic and acidic residues" evidence="1">
    <location>
        <begin position="12"/>
        <end position="24"/>
    </location>
</feature>
<reference evidence="2" key="1">
    <citation type="journal article" date="2014" name="PLoS ONE">
        <title>Transcriptome-Based Identification of ABC Transporters in the Western Tarnished Plant Bug Lygus hesperus.</title>
        <authorList>
            <person name="Hull J.J."/>
            <person name="Chaney K."/>
            <person name="Geib S.M."/>
            <person name="Fabrick J.A."/>
            <person name="Brent C.S."/>
            <person name="Walsh D."/>
            <person name="Lavine L.C."/>
        </authorList>
    </citation>
    <scope>NUCLEOTIDE SEQUENCE</scope>
</reference>
<proteinExistence type="predicted"/>
<evidence type="ECO:0000313" key="3">
    <source>
        <dbReference type="EMBL" id="JAG53861.1"/>
    </source>
</evidence>
<feature type="region of interest" description="Disordered" evidence="1">
    <location>
        <begin position="1"/>
        <end position="54"/>
    </location>
</feature>